<dbReference type="InterPro" id="IPR029375">
    <property type="entry name" value="CFAP141"/>
</dbReference>
<dbReference type="PANTHER" id="PTHR35818">
    <property type="entry name" value="C1ORF189"/>
    <property type="match status" value="1"/>
</dbReference>
<sequence>MFHKEDLLNCAEMALKRQQDLQLLHEWKEDSRGVTAAHNMNHHNAQKKEEVQMANKELVMIRRVSLRCLLEEEYLQYQEELHWMGKTFSVQRL</sequence>
<dbReference type="EMBL" id="WNTK01000578">
    <property type="protein sequence ID" value="KAG9469291.1"/>
    <property type="molecule type" value="Genomic_DNA"/>
</dbReference>
<organism evidence="1 2">
    <name type="scientific">Eleutherodactylus coqui</name>
    <name type="common">Puerto Rican coqui</name>
    <dbReference type="NCBI Taxonomy" id="57060"/>
    <lineage>
        <taxon>Eukaryota</taxon>
        <taxon>Metazoa</taxon>
        <taxon>Chordata</taxon>
        <taxon>Craniata</taxon>
        <taxon>Vertebrata</taxon>
        <taxon>Euteleostomi</taxon>
        <taxon>Amphibia</taxon>
        <taxon>Batrachia</taxon>
        <taxon>Anura</taxon>
        <taxon>Neobatrachia</taxon>
        <taxon>Hyloidea</taxon>
        <taxon>Eleutherodactylidae</taxon>
        <taxon>Eleutherodactylinae</taxon>
        <taxon>Eleutherodactylus</taxon>
        <taxon>Eleutherodactylus</taxon>
    </lineage>
</organism>
<comment type="caution">
    <text evidence="1">The sequence shown here is derived from an EMBL/GenBank/DDBJ whole genome shotgun (WGS) entry which is preliminary data.</text>
</comment>
<dbReference type="Proteomes" id="UP000770717">
    <property type="component" value="Unassembled WGS sequence"/>
</dbReference>
<evidence type="ECO:0000313" key="2">
    <source>
        <dbReference type="Proteomes" id="UP000770717"/>
    </source>
</evidence>
<name>A0A8J6EHU4_ELECQ</name>
<dbReference type="AlphaFoldDB" id="A0A8J6EHU4"/>
<proteinExistence type="predicted"/>
<keyword evidence="2" id="KW-1185">Reference proteome</keyword>
<reference evidence="1" key="1">
    <citation type="thesis" date="2020" institute="ProQuest LLC" country="789 East Eisenhower Parkway, Ann Arbor, MI, USA">
        <title>Comparative Genomics and Chromosome Evolution.</title>
        <authorList>
            <person name="Mudd A.B."/>
        </authorList>
    </citation>
    <scope>NUCLEOTIDE SEQUENCE</scope>
    <source>
        <strain evidence="1">HN-11 Male</strain>
        <tissue evidence="1">Kidney and liver</tissue>
    </source>
</reference>
<dbReference type="Pfam" id="PF15104">
    <property type="entry name" value="CFAP141"/>
    <property type="match status" value="1"/>
</dbReference>
<gene>
    <name evidence="1" type="ORF">GDO78_020899</name>
</gene>
<dbReference type="PANTHER" id="PTHR35818:SF1">
    <property type="entry name" value="CILIA- AND FLAGELLA-ASSOCIATED PROTEIN 141"/>
    <property type="match status" value="1"/>
</dbReference>
<accession>A0A8J6EHU4</accession>
<evidence type="ECO:0000313" key="1">
    <source>
        <dbReference type="EMBL" id="KAG9469291.1"/>
    </source>
</evidence>
<protein>
    <submittedName>
        <fullName evidence="1">Uncharacterized protein</fullName>
    </submittedName>
</protein>
<dbReference type="OrthoDB" id="2122938at2759"/>